<dbReference type="Proteomes" id="UP000499080">
    <property type="component" value="Unassembled WGS sequence"/>
</dbReference>
<reference evidence="2 3" key="1">
    <citation type="journal article" date="2019" name="Sci. Rep.">
        <title>Orb-weaving spider Araneus ventricosus genome elucidates the spidroin gene catalogue.</title>
        <authorList>
            <person name="Kono N."/>
            <person name="Nakamura H."/>
            <person name="Ohtoshi R."/>
            <person name="Moran D.A.P."/>
            <person name="Shinohara A."/>
            <person name="Yoshida Y."/>
            <person name="Fujiwara M."/>
            <person name="Mori M."/>
            <person name="Tomita M."/>
            <person name="Arakawa K."/>
        </authorList>
    </citation>
    <scope>NUCLEOTIDE SEQUENCE [LARGE SCALE GENOMIC DNA]</scope>
</reference>
<dbReference type="AlphaFoldDB" id="A0A4Y2FVM2"/>
<evidence type="ECO:0000256" key="1">
    <source>
        <dbReference type="SAM" id="MobiDB-lite"/>
    </source>
</evidence>
<feature type="compositionally biased region" description="Basic and acidic residues" evidence="1">
    <location>
        <begin position="1"/>
        <end position="19"/>
    </location>
</feature>
<comment type="caution">
    <text evidence="2">The sequence shown here is derived from an EMBL/GenBank/DDBJ whole genome shotgun (WGS) entry which is preliminary data.</text>
</comment>
<proteinExistence type="predicted"/>
<accession>A0A4Y2FVM2</accession>
<evidence type="ECO:0000313" key="3">
    <source>
        <dbReference type="Proteomes" id="UP000499080"/>
    </source>
</evidence>
<protein>
    <submittedName>
        <fullName evidence="2">Uncharacterized protein</fullName>
    </submittedName>
</protein>
<gene>
    <name evidence="2" type="ORF">AVEN_26569_1</name>
</gene>
<keyword evidence="3" id="KW-1185">Reference proteome</keyword>
<dbReference type="EMBL" id="BGPR01001038">
    <property type="protein sequence ID" value="GBM43704.1"/>
    <property type="molecule type" value="Genomic_DNA"/>
</dbReference>
<feature type="region of interest" description="Disordered" evidence="1">
    <location>
        <begin position="1"/>
        <end position="23"/>
    </location>
</feature>
<evidence type="ECO:0000313" key="2">
    <source>
        <dbReference type="EMBL" id="GBM43704.1"/>
    </source>
</evidence>
<organism evidence="2 3">
    <name type="scientific">Araneus ventricosus</name>
    <name type="common">Orbweaver spider</name>
    <name type="synonym">Epeira ventricosa</name>
    <dbReference type="NCBI Taxonomy" id="182803"/>
    <lineage>
        <taxon>Eukaryota</taxon>
        <taxon>Metazoa</taxon>
        <taxon>Ecdysozoa</taxon>
        <taxon>Arthropoda</taxon>
        <taxon>Chelicerata</taxon>
        <taxon>Arachnida</taxon>
        <taxon>Araneae</taxon>
        <taxon>Araneomorphae</taxon>
        <taxon>Entelegynae</taxon>
        <taxon>Araneoidea</taxon>
        <taxon>Araneidae</taxon>
        <taxon>Araneus</taxon>
    </lineage>
</organism>
<name>A0A4Y2FVM2_ARAVE</name>
<sequence length="105" mass="11721">MKFSDEQNKAHLVSRRAERISSGGEENELLSFGIVKFLTRAQTGLLKGIRGESSVIYQKKLCGMINIICRGFLKRQVYAAVSFSRIMALFAKKVLITIGSHSLID</sequence>